<evidence type="ECO:0000313" key="10">
    <source>
        <dbReference type="Proteomes" id="UP000017836"/>
    </source>
</evidence>
<dbReference type="Proteomes" id="UP000017836">
    <property type="component" value="Unassembled WGS sequence"/>
</dbReference>
<dbReference type="GO" id="GO:0005975">
    <property type="term" value="P:carbohydrate metabolic process"/>
    <property type="evidence" value="ECO:0007669"/>
    <property type="project" value="InterPro"/>
</dbReference>
<keyword evidence="7" id="KW-0961">Cell wall biogenesis/degradation</keyword>
<organism evidence="9 10">
    <name type="scientific">Amborella trichopoda</name>
    <dbReference type="NCBI Taxonomy" id="13333"/>
    <lineage>
        <taxon>Eukaryota</taxon>
        <taxon>Viridiplantae</taxon>
        <taxon>Streptophyta</taxon>
        <taxon>Embryophyta</taxon>
        <taxon>Tracheophyta</taxon>
        <taxon>Spermatophyta</taxon>
        <taxon>Magnoliopsida</taxon>
        <taxon>Amborellales</taxon>
        <taxon>Amborellaceae</taxon>
        <taxon>Amborella</taxon>
    </lineage>
</organism>
<dbReference type="InterPro" id="IPR012334">
    <property type="entry name" value="Pectin_lyas_fold"/>
</dbReference>
<name>W1PHS1_AMBTC</name>
<comment type="subcellular location">
    <subcellularLocation>
        <location evidence="1">Secreted</location>
        <location evidence="1">Cell wall</location>
    </subcellularLocation>
</comment>
<evidence type="ECO:0000256" key="1">
    <source>
        <dbReference type="ARBA" id="ARBA00004191"/>
    </source>
</evidence>
<keyword evidence="4" id="KW-0964">Secreted</keyword>
<dbReference type="GO" id="GO:0071555">
    <property type="term" value="P:cell wall organization"/>
    <property type="evidence" value="ECO:0007669"/>
    <property type="project" value="UniProtKB-KW"/>
</dbReference>
<evidence type="ECO:0000256" key="4">
    <source>
        <dbReference type="ARBA" id="ARBA00022525"/>
    </source>
</evidence>
<dbReference type="PANTHER" id="PTHR31375">
    <property type="match status" value="1"/>
</dbReference>
<dbReference type="GO" id="GO:0004650">
    <property type="term" value="F:polygalacturonase activity"/>
    <property type="evidence" value="ECO:0007669"/>
    <property type="project" value="InterPro"/>
</dbReference>
<sequence>MEVQFIKISAPADSPNNDGIHIGSSSNITISRSQIGTGDDCISLGPGSTQVTIDNVYCGPGHGICLGKRPKEGDVEGVHVKNCTISGTTNGLRIKTCADSDHSFASNFTYEDIVMNNAANPIIVDQEYCPLAHKR</sequence>
<dbReference type="eggNOG" id="ENOG502QSBG">
    <property type="taxonomic scope" value="Eukaryota"/>
</dbReference>
<dbReference type="Pfam" id="PF00295">
    <property type="entry name" value="Glyco_hydro_28"/>
    <property type="match status" value="1"/>
</dbReference>
<protein>
    <submittedName>
        <fullName evidence="9">Uncharacterized protein</fullName>
    </submittedName>
</protein>
<keyword evidence="3" id="KW-0134">Cell wall</keyword>
<dbReference type="EMBL" id="KI393735">
    <property type="protein sequence ID" value="ERN07543.1"/>
    <property type="molecule type" value="Genomic_DNA"/>
</dbReference>
<accession>W1PHS1</accession>
<dbReference type="STRING" id="13333.W1PHS1"/>
<evidence type="ECO:0000256" key="5">
    <source>
        <dbReference type="ARBA" id="ARBA00022801"/>
    </source>
</evidence>
<dbReference type="InterPro" id="IPR000743">
    <property type="entry name" value="Glyco_hydro_28"/>
</dbReference>
<reference evidence="10" key="1">
    <citation type="journal article" date="2013" name="Science">
        <title>The Amborella genome and the evolution of flowering plants.</title>
        <authorList>
            <consortium name="Amborella Genome Project"/>
        </authorList>
    </citation>
    <scope>NUCLEOTIDE SEQUENCE [LARGE SCALE GENOMIC DNA]</scope>
</reference>
<dbReference type="Gramene" id="ERN07543">
    <property type="protein sequence ID" value="ERN07543"/>
    <property type="gene ID" value="AMTR_s00154p00060510"/>
</dbReference>
<dbReference type="Gene3D" id="2.160.20.10">
    <property type="entry name" value="Single-stranded right-handed beta-helix, Pectin lyase-like"/>
    <property type="match status" value="1"/>
</dbReference>
<dbReference type="SUPFAM" id="SSF51126">
    <property type="entry name" value="Pectin lyase-like"/>
    <property type="match status" value="1"/>
</dbReference>
<dbReference type="InterPro" id="IPR011050">
    <property type="entry name" value="Pectin_lyase_fold/virulence"/>
</dbReference>
<evidence type="ECO:0000256" key="3">
    <source>
        <dbReference type="ARBA" id="ARBA00022512"/>
    </source>
</evidence>
<keyword evidence="6 8" id="KW-0326">Glycosidase</keyword>
<keyword evidence="5 8" id="KW-0378">Hydrolase</keyword>
<dbReference type="OMA" id="RIFIRNC"/>
<proteinExistence type="inferred from homology"/>
<evidence type="ECO:0000256" key="2">
    <source>
        <dbReference type="ARBA" id="ARBA00008834"/>
    </source>
</evidence>
<comment type="similarity">
    <text evidence="2 8">Belongs to the glycosyl hydrolase 28 family.</text>
</comment>
<dbReference type="SMART" id="SM00710">
    <property type="entry name" value="PbH1"/>
    <property type="match status" value="4"/>
</dbReference>
<evidence type="ECO:0000313" key="9">
    <source>
        <dbReference type="EMBL" id="ERN07543.1"/>
    </source>
</evidence>
<dbReference type="HOGENOM" id="CLU_016031_6_1_1"/>
<evidence type="ECO:0000256" key="8">
    <source>
        <dbReference type="RuleBase" id="RU361169"/>
    </source>
</evidence>
<gene>
    <name evidence="9" type="ORF">AMTR_s00154p00060510</name>
</gene>
<evidence type="ECO:0000256" key="7">
    <source>
        <dbReference type="ARBA" id="ARBA00023316"/>
    </source>
</evidence>
<keyword evidence="10" id="KW-1185">Reference proteome</keyword>
<dbReference type="InterPro" id="IPR006626">
    <property type="entry name" value="PbH1"/>
</dbReference>
<evidence type="ECO:0000256" key="6">
    <source>
        <dbReference type="ARBA" id="ARBA00023295"/>
    </source>
</evidence>
<dbReference type="AlphaFoldDB" id="W1PHS1"/>